<gene>
    <name evidence="2" type="ORF">STRTUCAR8_03194</name>
</gene>
<protein>
    <submittedName>
        <fullName evidence="2">Uncharacterized protein</fullName>
    </submittedName>
</protein>
<reference evidence="2 3" key="1">
    <citation type="journal article" date="2011" name="Plasmid">
        <title>Streptomyces turgidiscabies Car8 contains a modular pathogenicity island that shares virulence genes with other actinobacterial plant pathogens.</title>
        <authorList>
            <person name="Huguet-Tapia J.C."/>
            <person name="Badger J.H."/>
            <person name="Loria R."/>
            <person name="Pettis G.S."/>
        </authorList>
    </citation>
    <scope>NUCLEOTIDE SEQUENCE [LARGE SCALE GENOMIC DNA]</scope>
    <source>
        <strain evidence="2 3">Car8</strain>
    </source>
</reference>
<evidence type="ECO:0000313" key="2">
    <source>
        <dbReference type="EMBL" id="ELP70272.1"/>
    </source>
</evidence>
<comment type="caution">
    <text evidence="2">The sequence shown here is derived from an EMBL/GenBank/DDBJ whole genome shotgun (WGS) entry which is preliminary data.</text>
</comment>
<dbReference type="EMBL" id="AEJB01000095">
    <property type="protein sequence ID" value="ELP70272.1"/>
    <property type="molecule type" value="Genomic_DNA"/>
</dbReference>
<dbReference type="Proteomes" id="UP000010931">
    <property type="component" value="Unassembled WGS sequence"/>
</dbReference>
<accession>L7FG06</accession>
<feature type="region of interest" description="Disordered" evidence="1">
    <location>
        <begin position="1"/>
        <end position="63"/>
    </location>
</feature>
<name>L7FG06_STRT8</name>
<feature type="non-terminal residue" evidence="2">
    <location>
        <position position="1"/>
    </location>
</feature>
<dbReference type="AntiFam" id="ANF00095">
    <property type="entry name" value="Shadow ORF (opposite ABC transporters)"/>
</dbReference>
<sequence length="209" mass="22307">CRPRPTPSHLDDLPDHLRVEGAGRLVEEHEGRPHGEGAGDGDALLLSSGQGGGPHGRLVGEADPRQQGVCPFACLGLRHTEDLHRGRGDVLQGREVREEVEALEDEADVAAALGDDLRPFLDQLPGAGTVAHRAAVHEDLALVHGLQMVEAPQERGLAGARRAHDDHDLTGHDVHGHAVQDAYGAEALHHVPGGHHRRSGCFHVSSLPW</sequence>
<keyword evidence="3" id="KW-1185">Reference proteome</keyword>
<evidence type="ECO:0000313" key="3">
    <source>
        <dbReference type="Proteomes" id="UP000010931"/>
    </source>
</evidence>
<organism evidence="2 3">
    <name type="scientific">Streptomyces turgidiscabies (strain Car8)</name>
    <dbReference type="NCBI Taxonomy" id="698760"/>
    <lineage>
        <taxon>Bacteria</taxon>
        <taxon>Bacillati</taxon>
        <taxon>Actinomycetota</taxon>
        <taxon>Actinomycetes</taxon>
        <taxon>Kitasatosporales</taxon>
        <taxon>Streptomycetaceae</taxon>
        <taxon>Streptomyces</taxon>
    </lineage>
</organism>
<dbReference type="AlphaFoldDB" id="L7FG06"/>
<evidence type="ECO:0000256" key="1">
    <source>
        <dbReference type="SAM" id="MobiDB-lite"/>
    </source>
</evidence>
<feature type="compositionally biased region" description="Basic and acidic residues" evidence="1">
    <location>
        <begin position="9"/>
        <end position="37"/>
    </location>
</feature>
<proteinExistence type="predicted"/>